<dbReference type="Gene3D" id="3.40.50.2000">
    <property type="entry name" value="Glycogen Phosphorylase B"/>
    <property type="match status" value="2"/>
</dbReference>
<dbReference type="PANTHER" id="PTHR45947:SF3">
    <property type="entry name" value="SULFOQUINOVOSYL TRANSFERASE SQD2"/>
    <property type="match status" value="1"/>
</dbReference>
<feature type="domain" description="Glycosyl transferase family 1" evidence="1">
    <location>
        <begin position="223"/>
        <end position="380"/>
    </location>
</feature>
<evidence type="ECO:0000259" key="2">
    <source>
        <dbReference type="Pfam" id="PF13579"/>
    </source>
</evidence>
<gene>
    <name evidence="3" type="ORF">LCGC14_0204270</name>
</gene>
<dbReference type="InterPro" id="IPR001296">
    <property type="entry name" value="Glyco_trans_1"/>
</dbReference>
<evidence type="ECO:0008006" key="4">
    <source>
        <dbReference type="Google" id="ProtNLM"/>
    </source>
</evidence>
<dbReference type="GO" id="GO:0016758">
    <property type="term" value="F:hexosyltransferase activity"/>
    <property type="evidence" value="ECO:0007669"/>
    <property type="project" value="TreeGrafter"/>
</dbReference>
<name>A0A0F9XLB2_9ZZZZ</name>
<dbReference type="InterPro" id="IPR028098">
    <property type="entry name" value="Glyco_trans_4-like_N"/>
</dbReference>
<dbReference type="SUPFAM" id="SSF53756">
    <property type="entry name" value="UDP-Glycosyltransferase/glycogen phosphorylase"/>
    <property type="match status" value="1"/>
</dbReference>
<dbReference type="PANTHER" id="PTHR45947">
    <property type="entry name" value="SULFOQUINOVOSYL TRANSFERASE SQD2"/>
    <property type="match status" value="1"/>
</dbReference>
<dbReference type="EMBL" id="LAZR01000091">
    <property type="protein sequence ID" value="KKN92898.1"/>
    <property type="molecule type" value="Genomic_DNA"/>
</dbReference>
<comment type="caution">
    <text evidence="3">The sequence shown here is derived from an EMBL/GenBank/DDBJ whole genome shotgun (WGS) entry which is preliminary data.</text>
</comment>
<dbReference type="Pfam" id="PF00534">
    <property type="entry name" value="Glycos_transf_1"/>
    <property type="match status" value="1"/>
</dbReference>
<evidence type="ECO:0000313" key="3">
    <source>
        <dbReference type="EMBL" id="KKN92898.1"/>
    </source>
</evidence>
<dbReference type="AlphaFoldDB" id="A0A0F9XLB2"/>
<feature type="domain" description="Glycosyltransferase subfamily 4-like N-terminal" evidence="2">
    <location>
        <begin position="38"/>
        <end position="199"/>
    </location>
</feature>
<reference evidence="3" key="1">
    <citation type="journal article" date="2015" name="Nature">
        <title>Complex archaea that bridge the gap between prokaryotes and eukaryotes.</title>
        <authorList>
            <person name="Spang A."/>
            <person name="Saw J.H."/>
            <person name="Jorgensen S.L."/>
            <person name="Zaremba-Niedzwiedzka K."/>
            <person name="Martijn J."/>
            <person name="Lind A.E."/>
            <person name="van Eijk R."/>
            <person name="Schleper C."/>
            <person name="Guy L."/>
            <person name="Ettema T.J."/>
        </authorList>
    </citation>
    <scope>NUCLEOTIDE SEQUENCE</scope>
</reference>
<dbReference type="Pfam" id="PF13579">
    <property type="entry name" value="Glyco_trans_4_4"/>
    <property type="match status" value="1"/>
</dbReference>
<accession>A0A0F9XLB2</accession>
<organism evidence="3">
    <name type="scientific">marine sediment metagenome</name>
    <dbReference type="NCBI Taxonomy" id="412755"/>
    <lineage>
        <taxon>unclassified sequences</taxon>
        <taxon>metagenomes</taxon>
        <taxon>ecological metagenomes</taxon>
    </lineage>
</organism>
<dbReference type="InterPro" id="IPR050194">
    <property type="entry name" value="Glycosyltransferase_grp1"/>
</dbReference>
<evidence type="ECO:0000259" key="1">
    <source>
        <dbReference type="Pfam" id="PF00534"/>
    </source>
</evidence>
<protein>
    <recommendedName>
        <fullName evidence="4">Glycosyltransferase subfamily 4-like N-terminal domain-containing protein</fullName>
    </recommendedName>
</protein>
<proteinExistence type="predicted"/>
<sequence length="415" mass="45386">MTASPQPLWTETATRTYHRPVKTLTIVHVSASLSRIGGGISATVRAIATEQARAGHRVSVAGIVDEHTDSDTAEFADIPLALGRVVGPKALGYSPQLKRHLGSIDGRIDIVHCHGLWMWHNETARWLARRHNAALVISPDGMLEPWALQRSVWKKRLVNVLFQRRALRAAVCLHAAAAKEADNARTWGWTKPITVYPNGVYAHEYDVPPDKEAVAARCPALAGKKLLVFLSRVHPAKGLPTLVRVWADLCQTFADWQLVIAGPDEVDHQAQIEREAKSLGIGQRITFLGPVYGQAKSQLLAASDLFVLPTHSENFGIVVAEALAAGRPVITTTGAPWEGLASHQCGWWIEIGADPLAHALRQAMSLSDDQRSAMGGRGRAWVNEEFAWPAIARQSIQTYLWLAGHAEAPPCVRIE</sequence>